<evidence type="ECO:0000256" key="5">
    <source>
        <dbReference type="ARBA" id="ARBA00023136"/>
    </source>
</evidence>
<proteinExistence type="inferred from homology"/>
<keyword evidence="5 6" id="KW-0472">Membrane</keyword>
<keyword evidence="3 6" id="KW-0812">Transmembrane</keyword>
<evidence type="ECO:0000313" key="7">
    <source>
        <dbReference type="EMBL" id="QIQ41769.1"/>
    </source>
</evidence>
<protein>
    <submittedName>
        <fullName evidence="7">TerC/Alx family metal homeostasis membrane protein</fullName>
    </submittedName>
</protein>
<keyword evidence="4 6" id="KW-1133">Transmembrane helix</keyword>
<dbReference type="PANTHER" id="PTHR30238:SF0">
    <property type="entry name" value="THYLAKOID MEMBRANE PROTEIN TERC, CHLOROPLASTIC"/>
    <property type="match status" value="1"/>
</dbReference>
<gene>
    <name evidence="7" type="ORF">G4A98_00825</name>
</gene>
<feature type="transmembrane region" description="Helical" evidence="6">
    <location>
        <begin position="229"/>
        <end position="247"/>
    </location>
</feature>
<dbReference type="InterPro" id="IPR022369">
    <property type="entry name" value="Integral_membrane_TerC_rswitch"/>
</dbReference>
<sequence>MPLLWSIFFFLVLVIFIIENYIYKKKEIKKQCLKNFCIHDFYWFFLSLLFFLIFWYVVFKNEGSDIANTKITLFSTGYLLEILLSIDNVFVWFLIFQSFKIPISFQKKVLSYGIWGAVVFRSIMIFYGKIFFSKWHWLLCLFGFFFLLTSLKFIFFSNKTNLNKKNIKISWIYNICRVSKDINSEKFFMIINNKFFITPLFVSLITIELSDIAFSVDSIPAIFSITNDFFIVFSSNIFSILGLRSMYFFVSIIIEKNSIIKYGLSVVLIFIGLKMIFEHFFVIPAFITFFIILIIIIITFIINSVLNYKKY</sequence>
<evidence type="ECO:0000256" key="3">
    <source>
        <dbReference type="ARBA" id="ARBA00022692"/>
    </source>
</evidence>
<feature type="transmembrane region" description="Helical" evidence="6">
    <location>
        <begin position="35"/>
        <end position="58"/>
    </location>
</feature>
<reference evidence="7 8" key="1">
    <citation type="submission" date="2020-04" db="EMBL/GenBank/DDBJ databases">
        <title>Parallel evolution in the integration of a co-obligate aphid symbiosis.</title>
        <authorList>
            <person name="Monnin D."/>
            <person name="Jackson R."/>
            <person name="Kiers E.T."/>
            <person name="Bunker M."/>
            <person name="Ellers J."/>
            <person name="Henry L.M."/>
        </authorList>
    </citation>
    <scope>NUCLEOTIDE SEQUENCE [LARGE SCALE GENOMIC DNA]</scope>
    <source>
        <strain evidence="7">MCAR-56B</strain>
    </source>
</reference>
<feature type="transmembrane region" description="Helical" evidence="6">
    <location>
        <begin position="259"/>
        <end position="277"/>
    </location>
</feature>
<dbReference type="AlphaFoldDB" id="A0A6G9JU95"/>
<dbReference type="Proteomes" id="UP000503183">
    <property type="component" value="Chromosome"/>
</dbReference>
<dbReference type="GO" id="GO:0016020">
    <property type="term" value="C:membrane"/>
    <property type="evidence" value="ECO:0007669"/>
    <property type="project" value="UniProtKB-SubCell"/>
</dbReference>
<evidence type="ECO:0000256" key="4">
    <source>
        <dbReference type="ARBA" id="ARBA00022989"/>
    </source>
</evidence>
<evidence type="ECO:0000256" key="1">
    <source>
        <dbReference type="ARBA" id="ARBA00004141"/>
    </source>
</evidence>
<comment type="similarity">
    <text evidence="2">Belongs to the TerC family.</text>
</comment>
<evidence type="ECO:0000256" key="6">
    <source>
        <dbReference type="SAM" id="Phobius"/>
    </source>
</evidence>
<accession>A0A6G9JU95</accession>
<feature type="transmembrane region" description="Helical" evidence="6">
    <location>
        <begin position="6"/>
        <end position="23"/>
    </location>
</feature>
<dbReference type="PANTHER" id="PTHR30238">
    <property type="entry name" value="MEMBRANE BOUND PREDICTED REDOX MODULATOR"/>
    <property type="match status" value="1"/>
</dbReference>
<dbReference type="EMBL" id="CP048747">
    <property type="protein sequence ID" value="QIQ41769.1"/>
    <property type="molecule type" value="Genomic_DNA"/>
</dbReference>
<feature type="transmembrane region" description="Helical" evidence="6">
    <location>
        <begin position="135"/>
        <end position="155"/>
    </location>
</feature>
<evidence type="ECO:0000256" key="2">
    <source>
        <dbReference type="ARBA" id="ARBA00007511"/>
    </source>
</evidence>
<organism evidence="7 8">
    <name type="scientific">Buchnera aphidicola</name>
    <name type="common">Microlophium carnosum</name>
    <dbReference type="NCBI Taxonomy" id="2708354"/>
    <lineage>
        <taxon>Bacteria</taxon>
        <taxon>Pseudomonadati</taxon>
        <taxon>Pseudomonadota</taxon>
        <taxon>Gammaproteobacteria</taxon>
        <taxon>Enterobacterales</taxon>
        <taxon>Erwiniaceae</taxon>
        <taxon>Buchnera</taxon>
    </lineage>
</organism>
<feature type="transmembrane region" description="Helical" evidence="6">
    <location>
        <begin position="78"/>
        <end position="97"/>
    </location>
</feature>
<feature type="transmembrane region" description="Helical" evidence="6">
    <location>
        <begin position="187"/>
        <end position="209"/>
    </location>
</feature>
<dbReference type="NCBIfam" id="TIGR03718">
    <property type="entry name" value="R_switched_Alx"/>
    <property type="match status" value="1"/>
</dbReference>
<dbReference type="Pfam" id="PF03741">
    <property type="entry name" value="TerC"/>
    <property type="match status" value="1"/>
</dbReference>
<dbReference type="InterPro" id="IPR005496">
    <property type="entry name" value="Integral_membrane_TerC"/>
</dbReference>
<evidence type="ECO:0000313" key="8">
    <source>
        <dbReference type="Proteomes" id="UP000503183"/>
    </source>
</evidence>
<comment type="subcellular location">
    <subcellularLocation>
        <location evidence="1">Membrane</location>
        <topology evidence="1">Multi-pass membrane protein</topology>
    </subcellularLocation>
</comment>
<feature type="transmembrane region" description="Helical" evidence="6">
    <location>
        <begin position="283"/>
        <end position="306"/>
    </location>
</feature>
<feature type="transmembrane region" description="Helical" evidence="6">
    <location>
        <begin position="109"/>
        <end position="129"/>
    </location>
</feature>
<name>A0A6G9JU95_9GAMM</name>